<dbReference type="PANTHER" id="PTHR38467:SF1">
    <property type="entry name" value="CONJUGATIVE TRANSFER: ASSEMBLY"/>
    <property type="match status" value="1"/>
</dbReference>
<dbReference type="InterPro" id="IPR022509">
    <property type="entry name" value="Conjugation_ATPase_TraG"/>
</dbReference>
<accession>A0A5J4RHJ4</accession>
<protein>
    <recommendedName>
        <fullName evidence="1">TraG P-loop domain-containing protein</fullName>
    </recommendedName>
</protein>
<dbReference type="InterPro" id="IPR053155">
    <property type="entry name" value="F-pilin_assembly_TraC"/>
</dbReference>
<dbReference type="NCBIfam" id="TIGR03783">
    <property type="entry name" value="Bac_Flav_CT_G"/>
    <property type="match status" value="1"/>
</dbReference>
<dbReference type="Pfam" id="PF19044">
    <property type="entry name" value="P-loop_TraG"/>
    <property type="match status" value="1"/>
</dbReference>
<proteinExistence type="predicted"/>
<dbReference type="PANTHER" id="PTHR38467">
    <property type="match status" value="1"/>
</dbReference>
<feature type="domain" description="TraG P-loop" evidence="1">
    <location>
        <begin position="39"/>
        <end position="191"/>
    </location>
</feature>
<sequence length="201" mass="23008">MSWFLFDRNFKLLEPYEGKLSRTVLRGEGGSNAPDLPGKAIAKDSMANYLKYLFKTVRKHFGEAIVVTQEVDDIIASPIVKESIITNSDCKILLDQRKYMNKFDSIQAMLGLTDKEKSQILSINMANHPSRFYKEVWIGLGGTQSAVYATEVSEEEYLCYTTEETEKLEVFRTTEKFGGNIELAIRELAESKRNETKRQRN</sequence>
<dbReference type="AlphaFoldDB" id="A0A5J4RHJ4"/>
<name>A0A5J4RHJ4_9ZZZZ</name>
<dbReference type="EMBL" id="SNRY01001194">
    <property type="protein sequence ID" value="KAA6332795.1"/>
    <property type="molecule type" value="Genomic_DNA"/>
</dbReference>
<comment type="caution">
    <text evidence="2">The sequence shown here is derived from an EMBL/GenBank/DDBJ whole genome shotgun (WGS) entry which is preliminary data.</text>
</comment>
<gene>
    <name evidence="2" type="ORF">EZS27_018730</name>
</gene>
<dbReference type="InterPro" id="IPR027417">
    <property type="entry name" value="P-loop_NTPase"/>
</dbReference>
<evidence type="ECO:0000259" key="1">
    <source>
        <dbReference type="Pfam" id="PF19044"/>
    </source>
</evidence>
<reference evidence="2" key="1">
    <citation type="submission" date="2019-03" db="EMBL/GenBank/DDBJ databases">
        <title>Single cell metagenomics reveals metabolic interactions within the superorganism composed of flagellate Streblomastix strix and complex community of Bacteroidetes bacteria on its surface.</title>
        <authorList>
            <person name="Treitli S.C."/>
            <person name="Kolisko M."/>
            <person name="Husnik F."/>
            <person name="Keeling P."/>
            <person name="Hampl V."/>
        </authorList>
    </citation>
    <scope>NUCLEOTIDE SEQUENCE</scope>
    <source>
        <strain evidence="2">STM</strain>
    </source>
</reference>
<organism evidence="2">
    <name type="scientific">termite gut metagenome</name>
    <dbReference type="NCBI Taxonomy" id="433724"/>
    <lineage>
        <taxon>unclassified sequences</taxon>
        <taxon>metagenomes</taxon>
        <taxon>organismal metagenomes</taxon>
    </lineage>
</organism>
<dbReference type="Gene3D" id="3.40.50.300">
    <property type="entry name" value="P-loop containing nucleotide triphosphate hydrolases"/>
    <property type="match status" value="1"/>
</dbReference>
<evidence type="ECO:0000313" key="2">
    <source>
        <dbReference type="EMBL" id="KAA6332795.1"/>
    </source>
</evidence>
<dbReference type="InterPro" id="IPR043964">
    <property type="entry name" value="P-loop_TraG"/>
</dbReference>